<evidence type="ECO:0000256" key="1">
    <source>
        <dbReference type="ARBA" id="ARBA00001933"/>
    </source>
</evidence>
<dbReference type="CDD" id="cd00609">
    <property type="entry name" value="AAT_like"/>
    <property type="match status" value="1"/>
</dbReference>
<dbReference type="InterPro" id="IPR004839">
    <property type="entry name" value="Aminotransferase_I/II_large"/>
</dbReference>
<feature type="modified residue" description="N6-(pyridoxal phosphate)lysine" evidence="9">
    <location>
        <position position="223"/>
    </location>
</feature>
<evidence type="ECO:0000256" key="2">
    <source>
        <dbReference type="ARBA" id="ARBA00005011"/>
    </source>
</evidence>
<evidence type="ECO:0000259" key="10">
    <source>
        <dbReference type="Pfam" id="PF00155"/>
    </source>
</evidence>
<dbReference type="InterPro" id="IPR015421">
    <property type="entry name" value="PyrdxlP-dep_Trfase_major"/>
</dbReference>
<comment type="subunit">
    <text evidence="3 9">Homodimer.</text>
</comment>
<dbReference type="NCBIfam" id="TIGR01141">
    <property type="entry name" value="hisC"/>
    <property type="match status" value="1"/>
</dbReference>
<dbReference type="Gene3D" id="3.90.1150.10">
    <property type="entry name" value="Aspartate Aminotransferase, domain 1"/>
    <property type="match status" value="1"/>
</dbReference>
<sequence length="362" mass="41052">MMEGKAALKQLAPYQQGKQIQEIKQMYNLDRIVKLSSNENPYGYSDKVKQFLNEYIPSFDIYPDGYTKELRSVLAAKLNAQETELVFGSGSEEIVQMICRTFLYEGVNTVMATPTFPQYKHNAIIEGAEVKEIPTVEGYHDLPAMLAAIDKKTNVVWLCSPNNPTGNPMAKQEFIQFMDNCPDNVLVVLDEAYYEYVDPNKDIQAINEINNYQNLIVLRTFSKAYGLAGLRIGYGIANEAIVTQLNIVRGPFNTTSIAQQIALVALEDDDFIQDTKAKNLEVKLSFQQFLHDIDWGYYPSETNFMLVSTPNSGTELFEYLIQHGFIVRPGELLGIPNTIRLTLGLKEDMERFQQLLVSYNKS</sequence>
<dbReference type="eggNOG" id="COG0079">
    <property type="taxonomic scope" value="Bacteria"/>
</dbReference>
<dbReference type="InterPro" id="IPR015422">
    <property type="entry name" value="PyrdxlP-dep_Trfase_small"/>
</dbReference>
<dbReference type="UniPathway" id="UPA00031">
    <property type="reaction ID" value="UER00012"/>
</dbReference>
<name>A0A024QC74_9BACI</name>
<feature type="domain" description="Aminotransferase class I/classII large" evidence="10">
    <location>
        <begin position="32"/>
        <end position="351"/>
    </location>
</feature>
<dbReference type="InterPro" id="IPR015424">
    <property type="entry name" value="PyrdxlP-dep_Trfase"/>
</dbReference>
<accession>A0A024QC74</accession>
<dbReference type="PROSITE" id="PS00599">
    <property type="entry name" value="AA_TRANSFER_CLASS_2"/>
    <property type="match status" value="1"/>
</dbReference>
<evidence type="ECO:0000256" key="5">
    <source>
        <dbReference type="ARBA" id="ARBA00022679"/>
    </source>
</evidence>
<evidence type="ECO:0000313" key="11">
    <source>
        <dbReference type="EMBL" id="CDQ39810.1"/>
    </source>
</evidence>
<evidence type="ECO:0000256" key="4">
    <source>
        <dbReference type="ARBA" id="ARBA00022576"/>
    </source>
</evidence>
<comment type="caution">
    <text evidence="11">The sequence shown here is derived from an EMBL/GenBank/DDBJ whole genome shotgun (WGS) entry which is preliminary data.</text>
</comment>
<keyword evidence="6 9" id="KW-0663">Pyridoxal phosphate</keyword>
<reference evidence="11 12" key="1">
    <citation type="submission" date="2014-03" db="EMBL/GenBank/DDBJ databases">
        <authorList>
            <person name="Urmite Genomes U."/>
        </authorList>
    </citation>
    <scope>NUCLEOTIDE SEQUENCE [LARGE SCALE GENOMIC DNA]</scope>
    <source>
        <strain evidence="11 12">Vm-5</strain>
    </source>
</reference>
<dbReference type="AlphaFoldDB" id="A0A024QC74"/>
<comment type="cofactor">
    <cofactor evidence="1 9">
        <name>pyridoxal 5'-phosphate</name>
        <dbReference type="ChEBI" id="CHEBI:597326"/>
    </cofactor>
</comment>
<evidence type="ECO:0000313" key="12">
    <source>
        <dbReference type="Proteomes" id="UP000028875"/>
    </source>
</evidence>
<evidence type="ECO:0000256" key="8">
    <source>
        <dbReference type="ARBA" id="ARBA00047481"/>
    </source>
</evidence>
<evidence type="ECO:0000256" key="3">
    <source>
        <dbReference type="ARBA" id="ARBA00011738"/>
    </source>
</evidence>
<dbReference type="Pfam" id="PF00155">
    <property type="entry name" value="Aminotran_1_2"/>
    <property type="match status" value="1"/>
</dbReference>
<proteinExistence type="inferred from homology"/>
<evidence type="ECO:0000256" key="9">
    <source>
        <dbReference type="HAMAP-Rule" id="MF_01023"/>
    </source>
</evidence>
<keyword evidence="12" id="KW-1185">Reference proteome</keyword>
<dbReference type="EMBL" id="CCDP010000001">
    <property type="protein sequence ID" value="CDQ39810.1"/>
    <property type="molecule type" value="Genomic_DNA"/>
</dbReference>
<dbReference type="EC" id="2.6.1.9" evidence="9"/>
<keyword evidence="5 9" id="KW-0808">Transferase</keyword>
<keyword evidence="9" id="KW-0028">Amino-acid biosynthesis</keyword>
<dbReference type="Proteomes" id="UP000028875">
    <property type="component" value="Unassembled WGS sequence"/>
</dbReference>
<dbReference type="GO" id="GO:0030170">
    <property type="term" value="F:pyridoxal phosphate binding"/>
    <property type="evidence" value="ECO:0007669"/>
    <property type="project" value="InterPro"/>
</dbReference>
<protein>
    <recommendedName>
        <fullName evidence="9">Histidinol-phosphate aminotransferase</fullName>
        <ecNumber evidence="9">2.6.1.9</ecNumber>
    </recommendedName>
    <alternativeName>
        <fullName evidence="9">Imidazole acetol-phosphate transaminase</fullName>
    </alternativeName>
</protein>
<dbReference type="InterPro" id="IPR005861">
    <property type="entry name" value="HisP_aminotrans"/>
</dbReference>
<dbReference type="HAMAP" id="MF_01023">
    <property type="entry name" value="HisC_aminotrans_2"/>
    <property type="match status" value="1"/>
</dbReference>
<dbReference type="SUPFAM" id="SSF53383">
    <property type="entry name" value="PLP-dependent transferases"/>
    <property type="match status" value="1"/>
</dbReference>
<comment type="similarity">
    <text evidence="9">Belongs to the class-II pyridoxal-phosphate-dependent aminotransferase family. Histidinol-phosphate aminotransferase subfamily.</text>
</comment>
<comment type="catalytic activity">
    <reaction evidence="8 9">
        <text>L-histidinol phosphate + 2-oxoglutarate = 3-(imidazol-4-yl)-2-oxopropyl phosphate + L-glutamate</text>
        <dbReference type="Rhea" id="RHEA:23744"/>
        <dbReference type="ChEBI" id="CHEBI:16810"/>
        <dbReference type="ChEBI" id="CHEBI:29985"/>
        <dbReference type="ChEBI" id="CHEBI:57766"/>
        <dbReference type="ChEBI" id="CHEBI:57980"/>
        <dbReference type="EC" id="2.6.1.9"/>
    </reaction>
</comment>
<comment type="pathway">
    <text evidence="2 9">Amino-acid biosynthesis; L-histidine biosynthesis; L-histidine from 5-phospho-alpha-D-ribose 1-diphosphate: step 7/9.</text>
</comment>
<evidence type="ECO:0000256" key="7">
    <source>
        <dbReference type="ARBA" id="ARBA00023102"/>
    </source>
</evidence>
<dbReference type="InterPro" id="IPR050106">
    <property type="entry name" value="HistidinolP_aminotransfase"/>
</dbReference>
<keyword evidence="4 9" id="KW-0032">Aminotransferase</keyword>
<dbReference type="STRING" id="1462526.BN990_02124"/>
<dbReference type="Gene3D" id="3.40.640.10">
    <property type="entry name" value="Type I PLP-dependent aspartate aminotransferase-like (Major domain)"/>
    <property type="match status" value="1"/>
</dbReference>
<organism evidence="11 12">
    <name type="scientific">Virgibacillus massiliensis</name>
    <dbReference type="NCBI Taxonomy" id="1462526"/>
    <lineage>
        <taxon>Bacteria</taxon>
        <taxon>Bacillati</taxon>
        <taxon>Bacillota</taxon>
        <taxon>Bacilli</taxon>
        <taxon>Bacillales</taxon>
        <taxon>Bacillaceae</taxon>
        <taxon>Virgibacillus</taxon>
    </lineage>
</organism>
<dbReference type="PANTHER" id="PTHR43643">
    <property type="entry name" value="HISTIDINOL-PHOSPHATE AMINOTRANSFERASE 2"/>
    <property type="match status" value="1"/>
</dbReference>
<dbReference type="GO" id="GO:0004400">
    <property type="term" value="F:histidinol-phosphate transaminase activity"/>
    <property type="evidence" value="ECO:0007669"/>
    <property type="project" value="UniProtKB-UniRule"/>
</dbReference>
<evidence type="ECO:0000256" key="6">
    <source>
        <dbReference type="ARBA" id="ARBA00022898"/>
    </source>
</evidence>
<reference evidence="12" key="2">
    <citation type="submission" date="2014-05" db="EMBL/GenBank/DDBJ databases">
        <title>Draft genome sequence of Virgibacillus massiliensis Vm-5.</title>
        <authorList>
            <person name="Khelaifia S."/>
            <person name="Croce O."/>
            <person name="Lagier J.C."/>
            <person name="Raoult D."/>
        </authorList>
    </citation>
    <scope>NUCLEOTIDE SEQUENCE [LARGE SCALE GENOMIC DNA]</scope>
    <source>
        <strain evidence="12">Vm-5</strain>
    </source>
</reference>
<dbReference type="PANTHER" id="PTHR43643:SF3">
    <property type="entry name" value="HISTIDINOL-PHOSPHATE AMINOTRANSFERASE"/>
    <property type="match status" value="1"/>
</dbReference>
<keyword evidence="7 9" id="KW-0368">Histidine biosynthesis</keyword>
<dbReference type="InterPro" id="IPR001917">
    <property type="entry name" value="Aminotrans_II_pyridoxalP_BS"/>
</dbReference>
<dbReference type="GO" id="GO:0000105">
    <property type="term" value="P:L-histidine biosynthetic process"/>
    <property type="evidence" value="ECO:0007669"/>
    <property type="project" value="UniProtKB-UniRule"/>
</dbReference>
<gene>
    <name evidence="11" type="primary">hisC_1</name>
    <name evidence="9" type="synonym">hisC</name>
    <name evidence="11" type="ORF">BN990_02124</name>
</gene>